<evidence type="ECO:0000313" key="2">
    <source>
        <dbReference type="EMBL" id="MFC7293792.1"/>
    </source>
</evidence>
<dbReference type="Pfam" id="PF13744">
    <property type="entry name" value="HTH_37"/>
    <property type="match status" value="1"/>
</dbReference>
<evidence type="ECO:0000259" key="1">
    <source>
        <dbReference type="Pfam" id="PF13744"/>
    </source>
</evidence>
<comment type="caution">
    <text evidence="2">The sequence shown here is derived from an EMBL/GenBank/DDBJ whole genome shotgun (WGS) entry which is preliminary data.</text>
</comment>
<keyword evidence="3" id="KW-1185">Reference proteome</keyword>
<sequence length="106" mass="11649">MISIEEGSSNVYEDVGFRDADKMLVKAQLAAQIRNIISANQWTQAEACKILDLTQPKLSNLLNGKFRGISETKMLDCLTRLGRDVQIVIGAERRSASPGRVSVVEA</sequence>
<gene>
    <name evidence="2" type="ORF">ACFQQA_03535</name>
</gene>
<feature type="domain" description="HigA2-like helix-turn-helix" evidence="1">
    <location>
        <begin position="11"/>
        <end position="89"/>
    </location>
</feature>
<protein>
    <submittedName>
        <fullName evidence="2">Helix-turn-helix domain-containing protein</fullName>
    </submittedName>
</protein>
<evidence type="ECO:0000313" key="3">
    <source>
        <dbReference type="Proteomes" id="UP001596506"/>
    </source>
</evidence>
<dbReference type="Proteomes" id="UP001596506">
    <property type="component" value="Unassembled WGS sequence"/>
</dbReference>
<reference evidence="3" key="1">
    <citation type="journal article" date="2019" name="Int. J. Syst. Evol. Microbiol.">
        <title>The Global Catalogue of Microorganisms (GCM) 10K type strain sequencing project: providing services to taxonomists for standard genome sequencing and annotation.</title>
        <authorList>
            <consortium name="The Broad Institute Genomics Platform"/>
            <consortium name="The Broad Institute Genome Sequencing Center for Infectious Disease"/>
            <person name="Wu L."/>
            <person name="Ma J."/>
        </authorList>
    </citation>
    <scope>NUCLEOTIDE SEQUENCE [LARGE SCALE GENOMIC DNA]</scope>
    <source>
        <strain evidence="3">CCUG 60559</strain>
    </source>
</reference>
<name>A0ABW2IS49_9GAMM</name>
<proteinExistence type="predicted"/>
<dbReference type="RefSeq" id="WP_100687077.1">
    <property type="nucleotide sequence ID" value="NZ_JBHTBD010000001.1"/>
</dbReference>
<organism evidence="2 3">
    <name type="scientific">Marinobacter aromaticivorans</name>
    <dbReference type="NCBI Taxonomy" id="1494078"/>
    <lineage>
        <taxon>Bacteria</taxon>
        <taxon>Pseudomonadati</taxon>
        <taxon>Pseudomonadota</taxon>
        <taxon>Gammaproteobacteria</taxon>
        <taxon>Pseudomonadales</taxon>
        <taxon>Marinobacteraceae</taxon>
        <taxon>Marinobacter</taxon>
    </lineage>
</organism>
<dbReference type="EMBL" id="JBHTBD010000001">
    <property type="protein sequence ID" value="MFC7293792.1"/>
    <property type="molecule type" value="Genomic_DNA"/>
</dbReference>
<dbReference type="Gene3D" id="1.10.260.40">
    <property type="entry name" value="lambda repressor-like DNA-binding domains"/>
    <property type="match status" value="1"/>
</dbReference>
<dbReference type="InterPro" id="IPR039554">
    <property type="entry name" value="HigA2-like_HTH"/>
</dbReference>
<dbReference type="InterPro" id="IPR010982">
    <property type="entry name" value="Lambda_DNA-bd_dom_sf"/>
</dbReference>
<dbReference type="SUPFAM" id="SSF47413">
    <property type="entry name" value="lambda repressor-like DNA-binding domains"/>
    <property type="match status" value="1"/>
</dbReference>
<accession>A0ABW2IS49</accession>